<keyword evidence="2" id="KW-1185">Reference proteome</keyword>
<name>A0A1I2CPS7_9RHOB</name>
<dbReference type="OrthoDB" id="2583024at2"/>
<accession>A0A1I2CPS7</accession>
<evidence type="ECO:0008006" key="3">
    <source>
        <dbReference type="Google" id="ProtNLM"/>
    </source>
</evidence>
<proteinExistence type="predicted"/>
<organism evidence="1 2">
    <name type="scientific">Roseivivax sediminis</name>
    <dbReference type="NCBI Taxonomy" id="936889"/>
    <lineage>
        <taxon>Bacteria</taxon>
        <taxon>Pseudomonadati</taxon>
        <taxon>Pseudomonadota</taxon>
        <taxon>Alphaproteobacteria</taxon>
        <taxon>Rhodobacterales</taxon>
        <taxon>Roseobacteraceae</taxon>
        <taxon>Roseivivax</taxon>
    </lineage>
</organism>
<gene>
    <name evidence="1" type="ORF">SAMN04515678_11433</name>
</gene>
<dbReference type="Proteomes" id="UP000325289">
    <property type="component" value="Unassembled WGS sequence"/>
</dbReference>
<dbReference type="RefSeq" id="WP_149757818.1">
    <property type="nucleotide sequence ID" value="NZ_FOMS01000014.1"/>
</dbReference>
<reference evidence="1 2" key="1">
    <citation type="submission" date="2016-10" db="EMBL/GenBank/DDBJ databases">
        <authorList>
            <person name="Varghese N."/>
            <person name="Submissions S."/>
        </authorList>
    </citation>
    <scope>NUCLEOTIDE SEQUENCE [LARGE SCALE GENOMIC DNA]</scope>
    <source>
        <strain evidence="2">YIM D21,KCTC 23444,ACCC 10710</strain>
    </source>
</reference>
<dbReference type="EMBL" id="FOMS01000014">
    <property type="protein sequence ID" value="SFE70258.1"/>
    <property type="molecule type" value="Genomic_DNA"/>
</dbReference>
<evidence type="ECO:0000313" key="2">
    <source>
        <dbReference type="Proteomes" id="UP000325289"/>
    </source>
</evidence>
<protein>
    <recommendedName>
        <fullName evidence="3">DUF3299 domain-containing protein</fullName>
    </recommendedName>
</protein>
<evidence type="ECO:0000313" key="1">
    <source>
        <dbReference type="EMBL" id="SFE70258.1"/>
    </source>
</evidence>
<dbReference type="AlphaFoldDB" id="A0A1I2CPS7"/>
<sequence>MHRRCFLGRTTAGLALIPLTRTLAAAQEQPIMPRELYDRDGSFSDIARSMAGQRVRLEGYMAPPLKAEAQFFVLTQRPMAVCPFCETSADWPDDILAVYTKRTVDPVYYTVELVAEGILVLDEYRDPETGFLSQARLEDATYS</sequence>